<evidence type="ECO:0000313" key="7">
    <source>
        <dbReference type="Proteomes" id="UP000292402"/>
    </source>
</evidence>
<name>A0A4Q4MQ23_9PLEO</name>
<dbReference type="Pfam" id="PF00289">
    <property type="entry name" value="Biotin_carb_N"/>
    <property type="match status" value="1"/>
</dbReference>
<dbReference type="EMBL" id="PDXA01000008">
    <property type="protein sequence ID" value="RYN55667.1"/>
    <property type="molecule type" value="Genomic_DNA"/>
</dbReference>
<dbReference type="Gene3D" id="3.40.50.20">
    <property type="match status" value="1"/>
</dbReference>
<evidence type="ECO:0000256" key="4">
    <source>
        <dbReference type="ARBA" id="ARBA00023267"/>
    </source>
</evidence>
<sequence>MRAFKKSSHLSRQLFATNGVRYNSTIAPASKPLTSVLIANRGEIALRVGRTASEYGIRTTTLFTDPDARSQHALSSPYAVNLGDPSAYLDGDRIIQIAKEQGCQGIHPGYGFVRISVFDNVD</sequence>
<evidence type="ECO:0000313" key="6">
    <source>
        <dbReference type="EMBL" id="RYN55667.1"/>
    </source>
</evidence>
<dbReference type="GO" id="GO:0004485">
    <property type="term" value="F:methylcrotonoyl-CoA carboxylase activity"/>
    <property type="evidence" value="ECO:0007669"/>
    <property type="project" value="TreeGrafter"/>
</dbReference>
<dbReference type="AlphaFoldDB" id="A0A4Q4MQ23"/>
<accession>A0A4Q4MQ23</accession>
<dbReference type="PANTHER" id="PTHR18866">
    <property type="entry name" value="CARBOXYLASE:PYRUVATE/ACETYL-COA/PROPIONYL-COA CARBOXYLASE"/>
    <property type="match status" value="1"/>
</dbReference>
<keyword evidence="3" id="KW-0067">ATP-binding</keyword>
<keyword evidence="2" id="KW-0547">Nucleotide-binding</keyword>
<evidence type="ECO:0000259" key="5">
    <source>
        <dbReference type="PROSITE" id="PS50979"/>
    </source>
</evidence>
<gene>
    <name evidence="6" type="ORF">AA0114_g3210</name>
</gene>
<dbReference type="InterPro" id="IPR016185">
    <property type="entry name" value="PreATP-grasp_dom_sf"/>
</dbReference>
<proteinExistence type="predicted"/>
<dbReference type="InterPro" id="IPR005481">
    <property type="entry name" value="BC-like_N"/>
</dbReference>
<dbReference type="InterPro" id="IPR050856">
    <property type="entry name" value="Biotin_carboxylase_complex"/>
</dbReference>
<dbReference type="InterPro" id="IPR011764">
    <property type="entry name" value="Biotin_carboxylation_dom"/>
</dbReference>
<evidence type="ECO:0000256" key="3">
    <source>
        <dbReference type="ARBA" id="ARBA00022840"/>
    </source>
</evidence>
<protein>
    <recommendedName>
        <fullName evidence="5">Biotin carboxylation domain-containing protein</fullName>
    </recommendedName>
</protein>
<keyword evidence="1" id="KW-0436">Ligase</keyword>
<dbReference type="PANTHER" id="PTHR18866:SF33">
    <property type="entry name" value="METHYLCROTONOYL-COA CARBOXYLASE SUBUNIT ALPHA, MITOCHONDRIAL-RELATED"/>
    <property type="match status" value="1"/>
</dbReference>
<organism evidence="6 7">
    <name type="scientific">Alternaria tenuissima</name>
    <dbReference type="NCBI Taxonomy" id="119927"/>
    <lineage>
        <taxon>Eukaryota</taxon>
        <taxon>Fungi</taxon>
        <taxon>Dikarya</taxon>
        <taxon>Ascomycota</taxon>
        <taxon>Pezizomycotina</taxon>
        <taxon>Dothideomycetes</taxon>
        <taxon>Pleosporomycetidae</taxon>
        <taxon>Pleosporales</taxon>
        <taxon>Pleosporineae</taxon>
        <taxon>Pleosporaceae</taxon>
        <taxon>Alternaria</taxon>
        <taxon>Alternaria sect. Alternaria</taxon>
        <taxon>Alternaria alternata complex</taxon>
    </lineage>
</organism>
<dbReference type="PROSITE" id="PS50979">
    <property type="entry name" value="BC"/>
    <property type="match status" value="1"/>
</dbReference>
<feature type="domain" description="Biotin carboxylation" evidence="5">
    <location>
        <begin position="32"/>
        <end position="122"/>
    </location>
</feature>
<dbReference type="SUPFAM" id="SSF52440">
    <property type="entry name" value="PreATP-grasp domain"/>
    <property type="match status" value="1"/>
</dbReference>
<reference evidence="7" key="1">
    <citation type="journal article" date="2019" name="bioRxiv">
        <title>Genomics, evolutionary history and diagnostics of the Alternaria alternata species group including apple and Asian pear pathotypes.</title>
        <authorList>
            <person name="Armitage A.D."/>
            <person name="Cockerton H.M."/>
            <person name="Sreenivasaprasad S."/>
            <person name="Woodhall J.W."/>
            <person name="Lane C.R."/>
            <person name="Harrison R.J."/>
            <person name="Clarkson J.P."/>
        </authorList>
    </citation>
    <scope>NUCLEOTIDE SEQUENCE [LARGE SCALE GENOMIC DNA]</scope>
    <source>
        <strain evidence="7">FERA 1082</strain>
    </source>
</reference>
<dbReference type="Proteomes" id="UP000292402">
    <property type="component" value="Unassembled WGS sequence"/>
</dbReference>
<dbReference type="GO" id="GO:0005524">
    <property type="term" value="F:ATP binding"/>
    <property type="evidence" value="ECO:0007669"/>
    <property type="project" value="UniProtKB-KW"/>
</dbReference>
<dbReference type="GO" id="GO:0005739">
    <property type="term" value="C:mitochondrion"/>
    <property type="evidence" value="ECO:0007669"/>
    <property type="project" value="TreeGrafter"/>
</dbReference>
<comment type="caution">
    <text evidence="6">The sequence shown here is derived from an EMBL/GenBank/DDBJ whole genome shotgun (WGS) entry which is preliminary data.</text>
</comment>
<evidence type="ECO:0000256" key="1">
    <source>
        <dbReference type="ARBA" id="ARBA00022598"/>
    </source>
</evidence>
<evidence type="ECO:0000256" key="2">
    <source>
        <dbReference type="ARBA" id="ARBA00022741"/>
    </source>
</evidence>
<keyword evidence="4" id="KW-0092">Biotin</keyword>